<evidence type="ECO:0000256" key="5">
    <source>
        <dbReference type="RuleBase" id="RU364039"/>
    </source>
</evidence>
<keyword evidence="5" id="KW-0690">Ribosome biogenesis</keyword>
<dbReference type="PANTHER" id="PTHR45841">
    <property type="entry name" value="MRNA TURNOVER PROTEIN 4 MRTO4"/>
    <property type="match status" value="1"/>
</dbReference>
<dbReference type="Gene3D" id="3.30.70.1730">
    <property type="match status" value="1"/>
</dbReference>
<feature type="domain" description="Large ribosomal subunit protein uL10-like insertion" evidence="6">
    <location>
        <begin position="126"/>
        <end position="193"/>
    </location>
</feature>
<name>A0A9C7PW10_9RHOD</name>
<dbReference type="GO" id="GO:0000027">
    <property type="term" value="P:ribosomal large subunit assembly"/>
    <property type="evidence" value="ECO:0007669"/>
    <property type="project" value="InterPro"/>
</dbReference>
<evidence type="ECO:0000256" key="2">
    <source>
        <dbReference type="ARBA" id="ARBA00008889"/>
    </source>
</evidence>
<evidence type="ECO:0000259" key="6">
    <source>
        <dbReference type="Pfam" id="PF17777"/>
    </source>
</evidence>
<dbReference type="GO" id="GO:0000956">
    <property type="term" value="P:nuclear-transcribed mRNA catabolic process"/>
    <property type="evidence" value="ECO:0007669"/>
    <property type="project" value="TreeGrafter"/>
</dbReference>
<dbReference type="InterPro" id="IPR043164">
    <property type="entry name" value="Ribosomal_uL10-like_insert_sf"/>
</dbReference>
<evidence type="ECO:0000256" key="3">
    <source>
        <dbReference type="ARBA" id="ARBA00022490"/>
    </source>
</evidence>
<comment type="similarity">
    <text evidence="2 5">Belongs to the universal ribosomal protein uL10 family.</text>
</comment>
<proteinExistence type="inferred from homology"/>
<dbReference type="InterPro" id="IPR001790">
    <property type="entry name" value="Ribosomal_uL10"/>
</dbReference>
<dbReference type="FunFam" id="3.30.70.1730:FF:000005">
    <property type="entry name" value="Ribosome assembly factor mrt4"/>
    <property type="match status" value="1"/>
</dbReference>
<organism evidence="7 8">
    <name type="scientific">Galdieria partita</name>
    <dbReference type="NCBI Taxonomy" id="83374"/>
    <lineage>
        <taxon>Eukaryota</taxon>
        <taxon>Rhodophyta</taxon>
        <taxon>Bangiophyceae</taxon>
        <taxon>Galdieriales</taxon>
        <taxon>Galdieriaceae</taxon>
        <taxon>Galdieria</taxon>
    </lineage>
</organism>
<keyword evidence="3 5" id="KW-0963">Cytoplasm</keyword>
<comment type="caution">
    <text evidence="7">The sequence shown here is derived from an EMBL/GenBank/DDBJ whole genome shotgun (WGS) entry which is preliminary data.</text>
</comment>
<dbReference type="PANTHER" id="PTHR45841:SF1">
    <property type="entry name" value="MRNA TURNOVER PROTEIN 4 HOMOLOG"/>
    <property type="match status" value="1"/>
</dbReference>
<dbReference type="Gene3D" id="3.90.105.20">
    <property type="match status" value="1"/>
</dbReference>
<reference evidence="7" key="2">
    <citation type="submission" date="2022-01" db="EMBL/GenBank/DDBJ databases">
        <authorList>
            <person name="Hirooka S."/>
            <person name="Miyagishima S.Y."/>
        </authorList>
    </citation>
    <scope>NUCLEOTIDE SEQUENCE</scope>
    <source>
        <strain evidence="7">NBRC 102759</strain>
    </source>
</reference>
<dbReference type="Proteomes" id="UP001061958">
    <property type="component" value="Unassembled WGS sequence"/>
</dbReference>
<dbReference type="GO" id="GO:0006364">
    <property type="term" value="P:rRNA processing"/>
    <property type="evidence" value="ECO:0007669"/>
    <property type="project" value="TreeGrafter"/>
</dbReference>
<dbReference type="Pfam" id="PF00466">
    <property type="entry name" value="Ribosomal_L10"/>
    <property type="match status" value="1"/>
</dbReference>
<dbReference type="InterPro" id="IPR043141">
    <property type="entry name" value="Ribosomal_uL10-like_sf"/>
</dbReference>
<reference evidence="7" key="1">
    <citation type="journal article" date="2022" name="Proc. Natl. Acad. Sci. U.S.A.">
        <title>Life cycle and functional genomics of the unicellular red alga Galdieria for elucidating algal and plant evolution and industrial use.</title>
        <authorList>
            <person name="Hirooka S."/>
            <person name="Itabashi T."/>
            <person name="Ichinose T.M."/>
            <person name="Onuma R."/>
            <person name="Fujiwara T."/>
            <person name="Yamashita S."/>
            <person name="Jong L.W."/>
            <person name="Tomita R."/>
            <person name="Iwane A.H."/>
            <person name="Miyagishima S.Y."/>
        </authorList>
    </citation>
    <scope>NUCLEOTIDE SEQUENCE</scope>
    <source>
        <strain evidence="7">NBRC 102759</strain>
    </source>
</reference>
<dbReference type="Pfam" id="PF17777">
    <property type="entry name" value="RL10P_insert"/>
    <property type="match status" value="1"/>
</dbReference>
<dbReference type="GO" id="GO:0030687">
    <property type="term" value="C:preribosome, large subunit precursor"/>
    <property type="evidence" value="ECO:0007669"/>
    <property type="project" value="TreeGrafter"/>
</dbReference>
<dbReference type="InterPro" id="IPR040637">
    <property type="entry name" value="Ribosomal_uL10-like_insert"/>
</dbReference>
<dbReference type="InterPro" id="IPR051742">
    <property type="entry name" value="Ribosome_Assembly_uL10"/>
</dbReference>
<protein>
    <recommendedName>
        <fullName evidence="5">Ribosome assembly factor mrt4</fullName>
    </recommendedName>
</protein>
<dbReference type="GO" id="GO:0005730">
    <property type="term" value="C:nucleolus"/>
    <property type="evidence" value="ECO:0007669"/>
    <property type="project" value="UniProtKB-SubCell"/>
</dbReference>
<dbReference type="AlphaFoldDB" id="A0A9C7PW10"/>
<dbReference type="GO" id="GO:0005737">
    <property type="term" value="C:cytoplasm"/>
    <property type="evidence" value="ECO:0007669"/>
    <property type="project" value="UniProtKB-SubCell"/>
</dbReference>
<dbReference type="CDD" id="cd05796">
    <property type="entry name" value="Ribosomal_P0_like"/>
    <property type="match status" value="1"/>
</dbReference>
<sequence length="219" mass="25286">MPTSRRRKNGIIKKQAKNRRQSNADIIEAVTQCLEAFKSIYIVNFDCIRSSILKELRNNWKDSRFFFGKNKVIRYALGKAEEEEGHKGLHRLAPYLSGNIGVLFTNRTKDQVHDYFDHFIVNEYPRIGSKAPRDLVLNSGPLDIPVELEPRLREFGLPTQVQNNEVYLMNDFPLLQQNSVISRENAKILETLCMPILEVRVDIVAEWDSEFGFSAGEQE</sequence>
<keyword evidence="8" id="KW-1185">Reference proteome</keyword>
<dbReference type="InterPro" id="IPR033867">
    <property type="entry name" value="Mrt4"/>
</dbReference>
<comment type="subcellular location">
    <subcellularLocation>
        <location evidence="5">Cytoplasm</location>
    </subcellularLocation>
    <subcellularLocation>
        <location evidence="5">Nucleus</location>
        <location evidence="5">Nucleolus</location>
    </subcellularLocation>
</comment>
<keyword evidence="4 5" id="KW-0539">Nucleus</keyword>
<accession>A0A9C7PW10</accession>
<comment type="subunit">
    <text evidence="5">Associates with the pre-60S ribosomal particle.</text>
</comment>
<comment type="function">
    <text evidence="1 5">Component of the ribosome assembly machinery. Nuclear paralog of the ribosomal protein P0, it binds pre-60S subunits at an early stage of assembly in the nucleolus, and is replaced by P0 in cytoplasmic pre-60S subunits and mature 80S ribosomes.</text>
</comment>
<evidence type="ECO:0000256" key="1">
    <source>
        <dbReference type="ARBA" id="ARBA00004046"/>
    </source>
</evidence>
<dbReference type="GO" id="GO:0003723">
    <property type="term" value="F:RNA binding"/>
    <property type="evidence" value="ECO:0007669"/>
    <property type="project" value="TreeGrafter"/>
</dbReference>
<evidence type="ECO:0000256" key="4">
    <source>
        <dbReference type="ARBA" id="ARBA00023242"/>
    </source>
</evidence>
<gene>
    <name evidence="7" type="ORF">GpartN1_g2697.t1</name>
</gene>
<dbReference type="EMBL" id="BQMJ01000019">
    <property type="protein sequence ID" value="GJQ10906.1"/>
    <property type="molecule type" value="Genomic_DNA"/>
</dbReference>
<dbReference type="SUPFAM" id="SSF160369">
    <property type="entry name" value="Ribosomal protein L10-like"/>
    <property type="match status" value="1"/>
</dbReference>
<evidence type="ECO:0000313" key="7">
    <source>
        <dbReference type="EMBL" id="GJQ10906.1"/>
    </source>
</evidence>
<dbReference type="OrthoDB" id="10262308at2759"/>
<evidence type="ECO:0000313" key="8">
    <source>
        <dbReference type="Proteomes" id="UP001061958"/>
    </source>
</evidence>